<proteinExistence type="predicted"/>
<dbReference type="InParanoid" id="A0A6J3Q1V8"/>
<dbReference type="Proteomes" id="UP000245320">
    <property type="component" value="Chromosome 15"/>
</dbReference>
<evidence type="ECO:0000256" key="1">
    <source>
        <dbReference type="SAM" id="MobiDB-lite"/>
    </source>
</evidence>
<feature type="compositionally biased region" description="Pro residues" evidence="1">
    <location>
        <begin position="272"/>
        <end position="286"/>
    </location>
</feature>
<evidence type="ECO:0000313" key="3">
    <source>
        <dbReference type="RefSeq" id="XP_033696098.1"/>
    </source>
</evidence>
<name>A0A6J3Q1V8_TURTR</name>
<evidence type="ECO:0000313" key="2">
    <source>
        <dbReference type="Proteomes" id="UP000245320"/>
    </source>
</evidence>
<gene>
    <name evidence="3" type="primary">LOC117308172</name>
</gene>
<reference evidence="3" key="1">
    <citation type="submission" date="2025-08" db="UniProtKB">
        <authorList>
            <consortium name="RefSeq"/>
        </authorList>
    </citation>
    <scope>IDENTIFICATION</scope>
    <source>
        <tissue evidence="3">Spleen</tissue>
    </source>
</reference>
<accession>A0A6J3Q1V8</accession>
<dbReference type="AlphaFoldDB" id="A0A6J3Q1V8"/>
<protein>
    <submittedName>
        <fullName evidence="3">MAPK-interacting and spindle-stabilizing protein-like</fullName>
    </submittedName>
</protein>
<feature type="region of interest" description="Disordered" evidence="1">
    <location>
        <begin position="272"/>
        <end position="334"/>
    </location>
</feature>
<sequence>MPSEGCEGHRGHLDEAVGAYTAHRERRLRIHSRLRLWLNKALLLLPSRTKAGEQELSALRLQGKVIKSPGVFLQERHTGWWLHSSAPGPPHPTPPHRHLLGLALVLRAHLLGPGGVALAAATAAAMDADDQQQERHDACGQDGYPDMALGLGGCRGPEAKPHSPRKTRKMMKAPVSHSDWNSWWLHSFPSTCWAVALSSCSTSSVNKAISAGWSWAPPAPAPPEGHLRILGLPHPCPPALQPWPCPPTPPLLAPAPTPASLPLLSWPWPEQAPPRPLPPATPPLGPHLPWRSPSQAGGKSWEYRLLPASGSTSPEALATSPAPHQYPRAHGGTD</sequence>
<dbReference type="RefSeq" id="XP_033696098.1">
    <property type="nucleotide sequence ID" value="XM_033840207.1"/>
</dbReference>
<organism evidence="2 3">
    <name type="scientific">Tursiops truncatus</name>
    <name type="common">Atlantic bottle-nosed dolphin</name>
    <name type="synonym">Delphinus truncatus</name>
    <dbReference type="NCBI Taxonomy" id="9739"/>
    <lineage>
        <taxon>Eukaryota</taxon>
        <taxon>Metazoa</taxon>
        <taxon>Chordata</taxon>
        <taxon>Craniata</taxon>
        <taxon>Vertebrata</taxon>
        <taxon>Euteleostomi</taxon>
        <taxon>Mammalia</taxon>
        <taxon>Eutheria</taxon>
        <taxon>Laurasiatheria</taxon>
        <taxon>Artiodactyla</taxon>
        <taxon>Whippomorpha</taxon>
        <taxon>Cetacea</taxon>
        <taxon>Odontoceti</taxon>
        <taxon>Delphinidae</taxon>
        <taxon>Tursiops</taxon>
    </lineage>
</organism>
<keyword evidence="2" id="KW-1185">Reference proteome</keyword>